<dbReference type="SUPFAM" id="SSF50965">
    <property type="entry name" value="Galactose oxidase, central domain"/>
    <property type="match status" value="1"/>
</dbReference>
<dbReference type="InterPro" id="IPR011043">
    <property type="entry name" value="Gal_Oxase/kelch_b-propeller"/>
</dbReference>
<dbReference type="PANTHER" id="PTHR46093:SF3">
    <property type="entry name" value="ACYL-COA-BINDING DOMAIN-CONTAINING PROTEIN 4"/>
    <property type="match status" value="1"/>
</dbReference>
<evidence type="ECO:0000256" key="2">
    <source>
        <dbReference type="ARBA" id="ARBA00022737"/>
    </source>
</evidence>
<dbReference type="Proteomes" id="UP000253551">
    <property type="component" value="Unassembled WGS sequence"/>
</dbReference>
<dbReference type="PANTHER" id="PTHR46093">
    <property type="entry name" value="ACYL-COA-BINDING DOMAIN-CONTAINING PROTEIN 5"/>
    <property type="match status" value="1"/>
</dbReference>
<evidence type="ECO:0000256" key="4">
    <source>
        <dbReference type="SAM" id="Phobius"/>
    </source>
</evidence>
<feature type="region of interest" description="Disordered" evidence="3">
    <location>
        <begin position="546"/>
        <end position="572"/>
    </location>
</feature>
<evidence type="ECO:0000313" key="6">
    <source>
        <dbReference type="Proteomes" id="UP000253551"/>
    </source>
</evidence>
<sequence length="572" mass="62933">MYVSLELFLKFDSIDKSSLITSSQCPVMHFAQALPSADGVSVDLFGAGSDVNGSYESSMTLCQYNTETNTWKRILNSGNVPPARRNAAFEFTSSNLTFVFGIFIICRDSLLMTSIGGSSEPMTGLTASSAYYPNFWHQDTFMYNSATGVWINGPTYNGPPRANATITQISDTNGQLVIVGGALIDNTSAVDMVTNYPLANMSDIIVLDPRTSIWTNIKTNGSDIPIARKHHTTTLHPDGHTLVVIGGEYFNDAGAYLLNDVWTLDTRNMNNFTWTKPTVQGQGLYRSNHTSLLIGDQIWVIAGTNASSKAVDIQLLNVTDWTWSYSAVSRYVPPEPFASVGSVKGLIGIVIGSFVGACLLVAGLTFWWCRRHRIKPCSKKNAPPKIPNHYESTSQDIMTTGNSKAYLPRTSLSTTVSNAEWNAHSTMQQAKGHYMPQFNTAAVPIGSSTLPATEGYQNENYYSLYNSNPGIDHSDIEHHPRQSMGYWESSPPFLSHQQTHLMESPHSNYFLMPLGAEKTPLKPMFGPQRLQKPNELDQLIDETVCSSSTLDEDPSHAVKSTDSVVANEEKNK</sequence>
<accession>A0A367KSJ7</accession>
<keyword evidence="4" id="KW-1133">Transmembrane helix</keyword>
<comment type="caution">
    <text evidence="5">The sequence shown here is derived from an EMBL/GenBank/DDBJ whole genome shotgun (WGS) entry which is preliminary data.</text>
</comment>
<evidence type="ECO:0000256" key="1">
    <source>
        <dbReference type="ARBA" id="ARBA00022441"/>
    </source>
</evidence>
<keyword evidence="1" id="KW-0880">Kelch repeat</keyword>
<dbReference type="Gene3D" id="2.120.10.80">
    <property type="entry name" value="Kelch-type beta propeller"/>
    <property type="match status" value="1"/>
</dbReference>
<proteinExistence type="predicted"/>
<gene>
    <name evidence="5" type="primary">ACBP4</name>
    <name evidence="5" type="ORF">CU098_011127</name>
</gene>
<dbReference type="EMBL" id="PJQM01000461">
    <property type="protein sequence ID" value="RCI05178.1"/>
    <property type="molecule type" value="Genomic_DNA"/>
</dbReference>
<feature type="transmembrane region" description="Helical" evidence="4">
    <location>
        <begin position="346"/>
        <end position="369"/>
    </location>
</feature>
<keyword evidence="6" id="KW-1185">Reference proteome</keyword>
<protein>
    <submittedName>
        <fullName evidence="5">Acyl-CoA-binding domain-containing protein 4</fullName>
    </submittedName>
</protein>
<evidence type="ECO:0000256" key="3">
    <source>
        <dbReference type="SAM" id="MobiDB-lite"/>
    </source>
</evidence>
<keyword evidence="2" id="KW-0677">Repeat</keyword>
<name>A0A367KSJ7_RHIST</name>
<dbReference type="OrthoDB" id="432528at2759"/>
<dbReference type="Pfam" id="PF24681">
    <property type="entry name" value="Kelch_KLHDC2_KLHL20_DRC7"/>
    <property type="match status" value="1"/>
</dbReference>
<keyword evidence="4" id="KW-0472">Membrane</keyword>
<dbReference type="STRING" id="4846.A0A367KSJ7"/>
<keyword evidence="4" id="KW-0812">Transmembrane</keyword>
<dbReference type="InterPro" id="IPR015915">
    <property type="entry name" value="Kelch-typ_b-propeller"/>
</dbReference>
<evidence type="ECO:0000313" key="5">
    <source>
        <dbReference type="EMBL" id="RCI05178.1"/>
    </source>
</evidence>
<reference evidence="5 6" key="1">
    <citation type="journal article" date="2018" name="G3 (Bethesda)">
        <title>Phylogenetic and Phylogenomic Definition of Rhizopus Species.</title>
        <authorList>
            <person name="Gryganskyi A.P."/>
            <person name="Golan J."/>
            <person name="Dolatabadi S."/>
            <person name="Mondo S."/>
            <person name="Robb S."/>
            <person name="Idnurm A."/>
            <person name="Muszewska A."/>
            <person name="Steczkiewicz K."/>
            <person name="Masonjones S."/>
            <person name="Liao H.L."/>
            <person name="Gajdeczka M.T."/>
            <person name="Anike F."/>
            <person name="Vuek A."/>
            <person name="Anishchenko I.M."/>
            <person name="Voigt K."/>
            <person name="de Hoog G.S."/>
            <person name="Smith M.E."/>
            <person name="Heitman J."/>
            <person name="Vilgalys R."/>
            <person name="Stajich J.E."/>
        </authorList>
    </citation>
    <scope>NUCLEOTIDE SEQUENCE [LARGE SCALE GENOMIC DNA]</scope>
    <source>
        <strain evidence="5 6">LSU 92-RS-03</strain>
    </source>
</reference>
<organism evidence="5 6">
    <name type="scientific">Rhizopus stolonifer</name>
    <name type="common">Rhizopus nigricans</name>
    <dbReference type="NCBI Taxonomy" id="4846"/>
    <lineage>
        <taxon>Eukaryota</taxon>
        <taxon>Fungi</taxon>
        <taxon>Fungi incertae sedis</taxon>
        <taxon>Mucoromycota</taxon>
        <taxon>Mucoromycotina</taxon>
        <taxon>Mucoromycetes</taxon>
        <taxon>Mucorales</taxon>
        <taxon>Mucorineae</taxon>
        <taxon>Rhizopodaceae</taxon>
        <taxon>Rhizopus</taxon>
    </lineage>
</organism>
<dbReference type="AlphaFoldDB" id="A0A367KSJ7"/>